<feature type="domain" description="AAA" evidence="1">
    <location>
        <begin position="156"/>
        <end position="325"/>
    </location>
</feature>
<dbReference type="GO" id="GO:0016887">
    <property type="term" value="F:ATP hydrolysis activity"/>
    <property type="evidence" value="ECO:0007669"/>
    <property type="project" value="TreeGrafter"/>
</dbReference>
<evidence type="ECO:0000259" key="1">
    <source>
        <dbReference type="Pfam" id="PF13614"/>
    </source>
</evidence>
<evidence type="ECO:0000313" key="3">
    <source>
        <dbReference type="Proteomes" id="UP000201613"/>
    </source>
</evidence>
<dbReference type="PANTHER" id="PTHR43384">
    <property type="entry name" value="SEPTUM SITE-DETERMINING PROTEIN MIND HOMOLOG, CHLOROPLASTIC-RELATED"/>
    <property type="match status" value="1"/>
</dbReference>
<dbReference type="GO" id="GO:0009898">
    <property type="term" value="C:cytoplasmic side of plasma membrane"/>
    <property type="evidence" value="ECO:0007669"/>
    <property type="project" value="TreeGrafter"/>
</dbReference>
<keyword evidence="3" id="KW-1185">Reference proteome</keyword>
<organism evidence="2 3">
    <name type="scientific">Flavimaricola marinus</name>
    <dbReference type="NCBI Taxonomy" id="1819565"/>
    <lineage>
        <taxon>Bacteria</taxon>
        <taxon>Pseudomonadati</taxon>
        <taxon>Pseudomonadota</taxon>
        <taxon>Alphaproteobacteria</taxon>
        <taxon>Rhodobacterales</taxon>
        <taxon>Paracoccaceae</taxon>
        <taxon>Flavimaricola</taxon>
    </lineage>
</organism>
<dbReference type="EMBL" id="FXZK01000001">
    <property type="protein sequence ID" value="SMY06126.1"/>
    <property type="molecule type" value="Genomic_DNA"/>
</dbReference>
<dbReference type="OrthoDB" id="8281972at2"/>
<name>A0A238LAX7_9RHOB</name>
<dbReference type="InterPro" id="IPR025669">
    <property type="entry name" value="AAA_dom"/>
</dbReference>
<reference evidence="2 3" key="1">
    <citation type="submission" date="2017-05" db="EMBL/GenBank/DDBJ databases">
        <authorList>
            <person name="Song R."/>
            <person name="Chenine A.L."/>
            <person name="Ruprecht R.M."/>
        </authorList>
    </citation>
    <scope>NUCLEOTIDE SEQUENCE [LARGE SCALE GENOMIC DNA]</scope>
    <source>
        <strain evidence="2 3">CECT 8899</strain>
    </source>
</reference>
<dbReference type="PANTHER" id="PTHR43384:SF13">
    <property type="entry name" value="SLR0110 PROTEIN"/>
    <property type="match status" value="1"/>
</dbReference>
<dbReference type="SUPFAM" id="SSF52172">
    <property type="entry name" value="CheY-like"/>
    <property type="match status" value="1"/>
</dbReference>
<dbReference type="Pfam" id="PF13614">
    <property type="entry name" value="AAA_31"/>
    <property type="match status" value="1"/>
</dbReference>
<dbReference type="Proteomes" id="UP000201613">
    <property type="component" value="Unassembled WGS sequence"/>
</dbReference>
<dbReference type="GO" id="GO:0005829">
    <property type="term" value="C:cytosol"/>
    <property type="evidence" value="ECO:0007669"/>
    <property type="project" value="TreeGrafter"/>
</dbReference>
<dbReference type="AlphaFoldDB" id="A0A238LAX7"/>
<dbReference type="RefSeq" id="WP_093990340.1">
    <property type="nucleotide sequence ID" value="NZ_FXZK01000001.1"/>
</dbReference>
<evidence type="ECO:0000313" key="2">
    <source>
        <dbReference type="EMBL" id="SMY06126.1"/>
    </source>
</evidence>
<dbReference type="Gene3D" id="3.40.50.300">
    <property type="entry name" value="P-loop containing nucleotide triphosphate hydrolases"/>
    <property type="match status" value="1"/>
</dbReference>
<dbReference type="GO" id="GO:0051782">
    <property type="term" value="P:negative regulation of cell division"/>
    <property type="evidence" value="ECO:0007669"/>
    <property type="project" value="TreeGrafter"/>
</dbReference>
<dbReference type="SUPFAM" id="SSF52540">
    <property type="entry name" value="P-loop containing nucleoside triphosphate hydrolases"/>
    <property type="match status" value="1"/>
</dbReference>
<dbReference type="GO" id="GO:0005524">
    <property type="term" value="F:ATP binding"/>
    <property type="evidence" value="ECO:0007669"/>
    <property type="project" value="TreeGrafter"/>
</dbReference>
<gene>
    <name evidence="2" type="primary">minD_1</name>
    <name evidence="2" type="ORF">LOM8899_00247</name>
</gene>
<dbReference type="Gene3D" id="3.40.50.2300">
    <property type="match status" value="1"/>
</dbReference>
<dbReference type="InterPro" id="IPR011006">
    <property type="entry name" value="CheY-like_superfamily"/>
</dbReference>
<proteinExistence type="predicted"/>
<dbReference type="InterPro" id="IPR050625">
    <property type="entry name" value="ParA/MinD_ATPase"/>
</dbReference>
<sequence length="415" mass="44941">MTTDETLSFKSERALKSVAIVSDDEKITSRINGVLGGLSNFSVKNQPGTLAGINGSAIGLAAENDLIIFQTSGSESEDIGAVRAIRRELDRSTKLLAMTPETISLADARRLTNAGVDDVLIFPFDDAEFRDQVKRITQPNQLVVVPEERDTGNAGRVITIAKSSGGIGATTIAVNLADQFLGRSGVLKKKTKNRVVVVDMDFQFGAIASFLDVEPRDALYNLAIEGTKPDITFLRQSIVKSPSGIDVLTAPARFAPLDGLTSEQVRAIVKLLRAEYDYVVIDLPRALVEWLAPVLEETDRLLLVTDSSVPGIRQSRRLIDFFTEDAINLQIDMVINRERKPLVAKSAHKEAAKVLERPLKHWLPPDPKAARASIDQGAPLSEVARRSHFTKAVAALAQTLTLDLANAASATVAAN</sequence>
<accession>A0A238LAX7</accession>
<protein>
    <submittedName>
        <fullName evidence="2">Septum site-determining protein MinD</fullName>
    </submittedName>
</protein>
<dbReference type="InterPro" id="IPR027417">
    <property type="entry name" value="P-loop_NTPase"/>
</dbReference>